<dbReference type="eggNOG" id="ENOG50335M4">
    <property type="taxonomic scope" value="Bacteria"/>
</dbReference>
<evidence type="ECO:0000313" key="2">
    <source>
        <dbReference type="Proteomes" id="UP000007468"/>
    </source>
</evidence>
<dbReference type="PATRIC" id="fig|546269.5.peg.1088"/>
<gene>
    <name evidence="1" type="ordered locus">HMPREF0389_00610</name>
</gene>
<dbReference type="AlphaFoldDB" id="D6GPJ0"/>
<dbReference type="STRING" id="546269.HMPREF0389_00610"/>
<reference evidence="2" key="1">
    <citation type="submission" date="2010-12" db="EMBL/GenBank/DDBJ databases">
        <title>The genome sequence of Filifactor alocis strain ATCC 35896.</title>
        <authorList>
            <consortium name="The Broad Institute Genome Sequencing Platform"/>
            <person name="Ward D."/>
            <person name="Earl A."/>
            <person name="Feldgarden M."/>
            <person name="Young S.K."/>
            <person name="Gargeya S."/>
            <person name="Zeng Q."/>
            <person name="Alvarado L."/>
            <person name="Berlin A."/>
            <person name="Bochicchio J."/>
            <person name="Chapman S.B."/>
            <person name="Chen Z."/>
            <person name="Freedman E."/>
            <person name="Gellesch M."/>
            <person name="Goldberg J."/>
            <person name="Griggs A."/>
            <person name="Gujja S."/>
            <person name="Heilman E."/>
            <person name="Heiman D."/>
            <person name="Howarth C."/>
            <person name="Mehta T."/>
            <person name="Neiman D."/>
            <person name="Pearson M."/>
            <person name="Roberts A."/>
            <person name="Saif S."/>
            <person name="Shea T."/>
            <person name="Shenoy N."/>
            <person name="Sisk P."/>
            <person name="Stolte C."/>
            <person name="Sykes S."/>
            <person name="White J."/>
            <person name="Yandava C."/>
            <person name="Izard J."/>
            <person name="Blanton J.M."/>
            <person name="Baranova O.V."/>
            <person name="Tanner A.C."/>
            <person name="Dewhirst F.E."/>
            <person name="Haas B."/>
            <person name="Nusbaum C."/>
            <person name="Birren B."/>
        </authorList>
    </citation>
    <scope>NUCLEOTIDE SEQUENCE [LARGE SCALE GENOMIC DNA]</scope>
    <source>
        <strain evidence="2">ATCC 35896 / D40 B5</strain>
    </source>
</reference>
<proteinExistence type="predicted"/>
<dbReference type="KEGG" id="faa:HMPREF0389_00610"/>
<accession>D6GPJ0</accession>
<keyword evidence="2" id="KW-1185">Reference proteome</keyword>
<dbReference type="RefSeq" id="WP_014262651.1">
    <property type="nucleotide sequence ID" value="NC_016630.1"/>
</dbReference>
<name>D6GPJ0_FILAD</name>
<dbReference type="EMBL" id="CP002390">
    <property type="protein sequence ID" value="EFE28693.1"/>
    <property type="molecule type" value="Genomic_DNA"/>
</dbReference>
<dbReference type="Proteomes" id="UP000007468">
    <property type="component" value="Chromosome"/>
</dbReference>
<dbReference type="InterPro" id="IPR059206">
    <property type="entry name" value="Sll1717-like"/>
</dbReference>
<evidence type="ECO:0000313" key="1">
    <source>
        <dbReference type="EMBL" id="EFE28693.1"/>
    </source>
</evidence>
<dbReference type="NCBIfam" id="NF047389">
    <property type="entry name" value="ATPase_Sll1717"/>
    <property type="match status" value="1"/>
</dbReference>
<protein>
    <submittedName>
        <fullName evidence="1">Uncharacterized protein</fullName>
    </submittedName>
</protein>
<sequence length="480" mass="56430">MKIKDYKFGYADAQKELDREPEIFEQAFYDPHDYLKELIDGYKYLIVGRKGTGKSAYSSKLQKISKEETDLVVKQIKLNDFQFTTFKKCNIDSDIVGNNKYNLPWKIILLTNICKIFYDDFEITEVKEFNEVIDILKKMNLFLDISFNNKIKNVKKLKGGVNLRIIDASIEAQVGDKPIDYIDRLSIMVELLSDTLSNIELNNKRLIFILDGLDDLLRIKEEQSVILSSLIRSIDEINELFVQRKHLTKIILLIREDMLNKLVDTDLNKIIRDSAMLINWTTTPTDLKKLVDLRFIYSGSERKEECWLDILPNNIKNKSSWDYLIQNTLLKPRDLLQFFSVLQDLFPEKEKINDSEFIKAIKTYSTNYFIEEMKNELAGFIEDKYIKLLTPVFSRIGNVEFSEGRFFNEFEKIINEEKFNLTDARNILFNLFENSYIGQIDFSNGKKNVFFKYRNPNAHFDNNLKFILHSGILRGLNIRL</sequence>
<organism evidence="1 2">
    <name type="scientific">Filifactor alocis (strain ATCC 35896 / CCUG 47790 / D40 B5)</name>
    <name type="common">Fusobacterium alocis</name>
    <dbReference type="NCBI Taxonomy" id="546269"/>
    <lineage>
        <taxon>Bacteria</taxon>
        <taxon>Bacillati</taxon>
        <taxon>Bacillota</taxon>
        <taxon>Clostridia</taxon>
        <taxon>Peptostreptococcales</taxon>
        <taxon>Filifactoraceae</taxon>
        <taxon>Filifactor</taxon>
    </lineage>
</organism>
<dbReference type="OrthoDB" id="2084613at2"/>